<dbReference type="InParanoid" id="A0A7R8UII8"/>
<feature type="domain" description="Histone deacetylase complex subunit SAP130 C-terminal" evidence="8">
    <location>
        <begin position="884"/>
        <end position="1178"/>
    </location>
</feature>
<dbReference type="GO" id="GO:0000122">
    <property type="term" value="P:negative regulation of transcription by RNA polymerase II"/>
    <property type="evidence" value="ECO:0007669"/>
    <property type="project" value="TreeGrafter"/>
</dbReference>
<evidence type="ECO:0000256" key="7">
    <source>
        <dbReference type="SAM" id="MobiDB-lite"/>
    </source>
</evidence>
<evidence type="ECO:0000313" key="10">
    <source>
        <dbReference type="Proteomes" id="UP000594454"/>
    </source>
</evidence>
<dbReference type="Proteomes" id="UP000594454">
    <property type="component" value="Chromosome 2"/>
</dbReference>
<evidence type="ECO:0000313" key="9">
    <source>
        <dbReference type="EMBL" id="CAD7081431.1"/>
    </source>
</evidence>
<feature type="compositionally biased region" description="Low complexity" evidence="7">
    <location>
        <begin position="1023"/>
        <end position="1034"/>
    </location>
</feature>
<evidence type="ECO:0000256" key="6">
    <source>
        <dbReference type="ARBA" id="ARBA00023242"/>
    </source>
</evidence>
<feature type="compositionally biased region" description="Low complexity" evidence="7">
    <location>
        <begin position="986"/>
        <end position="1012"/>
    </location>
</feature>
<keyword evidence="4" id="KW-0805">Transcription regulation</keyword>
<keyword evidence="5" id="KW-0804">Transcription</keyword>
<evidence type="ECO:0000256" key="3">
    <source>
        <dbReference type="ARBA" id="ARBA00022491"/>
    </source>
</evidence>
<evidence type="ECO:0000256" key="2">
    <source>
        <dbReference type="ARBA" id="ARBA00007859"/>
    </source>
</evidence>
<evidence type="ECO:0000259" key="8">
    <source>
        <dbReference type="Pfam" id="PF16014"/>
    </source>
</evidence>
<comment type="subcellular location">
    <subcellularLocation>
        <location evidence="1">Nucleus</location>
    </subcellularLocation>
</comment>
<dbReference type="InterPro" id="IPR024137">
    <property type="entry name" value="His_deAcase_cplx_SAP130"/>
</dbReference>
<dbReference type="Pfam" id="PF16014">
    <property type="entry name" value="SAP130_C"/>
    <property type="match status" value="1"/>
</dbReference>
<dbReference type="PANTHER" id="PTHR13497:SF3">
    <property type="entry name" value="HISTONE DEACETYLASE COMPLEX SUBUNIT SAP130"/>
    <property type="match status" value="1"/>
</dbReference>
<dbReference type="AlphaFoldDB" id="A0A7R8UII8"/>
<dbReference type="FunCoup" id="A0A7R8UII8">
    <property type="interactions" value="158"/>
</dbReference>
<feature type="region of interest" description="Disordered" evidence="7">
    <location>
        <begin position="565"/>
        <end position="629"/>
    </location>
</feature>
<dbReference type="OrthoDB" id="10048604at2759"/>
<sequence length="1196" mass="127023">MSNQEQSAMSGNTTEKNVQQITVQKTSGTATFPIDLAPAKIAHVKPSGDTLKVASVQGTAQQATPTYRTISTGQPSQVRVVMPNATIMPQSMIPKMDGAATAQAVRAQITAVPNRTLSQASITVTRPATQAFLPRAGTTNIQQRLVTPIRTPTPPNVAGFSGNFVRGTTVARSSSSPATTVISPTTATWMAASGGSPIQFIRNINPQRQRLVPTSTGGAGVVAVGQAATLASGQVQSQQAQSQGNIQTTTSQPAQQTFVATLSTVLQPRQQTATLVYTNVSSSQAQQYNPTGSTQQRYAVAAATIAGGQRQVRPIQLSNRALSSSKIVLAPTLNTGATVTNLQTRTSTGNVNLPTAARIIQLQQQQPGTGGQQILGAGRIPNNLMLQPIIMSSGGGKIGIRPQTTISKVQSSVTITQLGLGKLPAGQTGVTPTVTATNLQGATITPSSATNVVASVTAGAVAQSPQAQQAVQQQPAQQQQQTQQSQQQAQQSQQGSSVPNPAPQSITQIVNVNQSSGQIIAQNVNVASSATVVPLAIPSRTPNVITGTIKVATAAITVPPVAKVIPQQQQQQPQQSQQHHQQSQGTHLSSQSASGQQSSDNSTSVQPHHQPTSVYIHTRPPSSGNASGATGISSAFIQQPSGFYYESVPASSVTVSTGVLSLTTTTVTSSISTSQAVTSTSLASALATSIAYNPTSTYTVVPATSRAIGQVQIPASSTAGQPQTISQIQAVPLRFTSQHLQEQAVPISSQPAGLSQQTNQPLQQQHPQIITMSQPQHSQAGQQVQQTHMLIPMQTIKLPAAAVVAPSPPRPTATAATLSTINSAFLRKRDNEGSPIRAAKNLAPTLLSMAPAQVSNLIAERVKDRDRERPTSPQSRPGSSGGSTTVSANSSPGVDQQMSEEMNSMTPMNVRVSNESHFSPINDMYPNHQNSVGQGPPRQLPVQPQHVQHQPSSGCSNGTLEATPKKKPRRSIENPPVPQHQQSLGQHHPNNQQLQNNTASNQQLPSQQSQQQVGPHEGFKPTNNNNASVIASSNKENAKPTEIIIKKPRTCNLLDGYKQNWKAANNHFQRYSDVKPREERPPTVMDLANQAHVVQKINGWKIYHLSAQMEDLCEIESQVFDKLSDMLKQLESHGQSQDTDRVNDLIKGNMQRSKIIVDGVNEARSQIMKIFDHKSHVSDIIHRCASKRNFKKREKT</sequence>
<organism evidence="9 10">
    <name type="scientific">Hermetia illucens</name>
    <name type="common">Black soldier fly</name>
    <dbReference type="NCBI Taxonomy" id="343691"/>
    <lineage>
        <taxon>Eukaryota</taxon>
        <taxon>Metazoa</taxon>
        <taxon>Ecdysozoa</taxon>
        <taxon>Arthropoda</taxon>
        <taxon>Hexapoda</taxon>
        <taxon>Insecta</taxon>
        <taxon>Pterygota</taxon>
        <taxon>Neoptera</taxon>
        <taxon>Endopterygota</taxon>
        <taxon>Diptera</taxon>
        <taxon>Brachycera</taxon>
        <taxon>Stratiomyomorpha</taxon>
        <taxon>Stratiomyidae</taxon>
        <taxon>Hermetiinae</taxon>
        <taxon>Hermetia</taxon>
    </lineage>
</organism>
<feature type="compositionally biased region" description="Low complexity" evidence="7">
    <location>
        <begin position="936"/>
        <end position="951"/>
    </location>
</feature>
<dbReference type="GO" id="GO:0070822">
    <property type="term" value="C:Sin3-type complex"/>
    <property type="evidence" value="ECO:0007669"/>
    <property type="project" value="TreeGrafter"/>
</dbReference>
<keyword evidence="3" id="KW-0678">Repressor</keyword>
<feature type="region of interest" description="Disordered" evidence="7">
    <location>
        <begin position="860"/>
        <end position="897"/>
    </location>
</feature>
<protein>
    <recommendedName>
        <fullName evidence="8">Histone deacetylase complex subunit SAP130 C-terminal domain-containing protein</fullName>
    </recommendedName>
</protein>
<feature type="compositionally biased region" description="Low complexity" evidence="7">
    <location>
        <begin position="565"/>
        <end position="604"/>
    </location>
</feature>
<evidence type="ECO:0000256" key="5">
    <source>
        <dbReference type="ARBA" id="ARBA00023163"/>
    </source>
</evidence>
<accession>A0A7R8UII8</accession>
<feature type="compositionally biased region" description="Low complexity" evidence="7">
    <location>
        <begin position="871"/>
        <end position="891"/>
    </location>
</feature>
<name>A0A7R8UII8_HERIL</name>
<keyword evidence="10" id="KW-1185">Reference proteome</keyword>
<proteinExistence type="inferred from homology"/>
<evidence type="ECO:0000256" key="1">
    <source>
        <dbReference type="ARBA" id="ARBA00004123"/>
    </source>
</evidence>
<feature type="compositionally biased region" description="Basic and acidic residues" evidence="7">
    <location>
        <begin position="860"/>
        <end position="870"/>
    </location>
</feature>
<feature type="compositionally biased region" description="Low complexity" evidence="7">
    <location>
        <begin position="472"/>
        <end position="497"/>
    </location>
</feature>
<feature type="compositionally biased region" description="Polar residues" evidence="7">
    <location>
        <begin position="605"/>
        <end position="629"/>
    </location>
</feature>
<comment type="similarity">
    <text evidence="2">Belongs to the SAP130 family.</text>
</comment>
<reference evidence="9 10" key="1">
    <citation type="submission" date="2020-11" db="EMBL/GenBank/DDBJ databases">
        <authorList>
            <person name="Wallbank WR R."/>
            <person name="Pardo Diaz C."/>
            <person name="Kozak K."/>
            <person name="Martin S."/>
            <person name="Jiggins C."/>
            <person name="Moest M."/>
            <person name="Warren A I."/>
            <person name="Generalovic N T."/>
            <person name="Byers J.R.P. K."/>
            <person name="Montejo-Kovacevich G."/>
            <person name="Yen C E."/>
        </authorList>
    </citation>
    <scope>NUCLEOTIDE SEQUENCE [LARGE SCALE GENOMIC DNA]</scope>
</reference>
<dbReference type="EMBL" id="LR899010">
    <property type="protein sequence ID" value="CAD7081431.1"/>
    <property type="molecule type" value="Genomic_DNA"/>
</dbReference>
<feature type="region of interest" description="Disordered" evidence="7">
    <location>
        <begin position="916"/>
        <end position="1043"/>
    </location>
</feature>
<dbReference type="InterPro" id="IPR031963">
    <property type="entry name" value="SAP130_C"/>
</dbReference>
<feature type="region of interest" description="Disordered" evidence="7">
    <location>
        <begin position="472"/>
        <end position="504"/>
    </location>
</feature>
<keyword evidence="6" id="KW-0539">Nucleus</keyword>
<evidence type="ECO:0000256" key="4">
    <source>
        <dbReference type="ARBA" id="ARBA00023015"/>
    </source>
</evidence>
<dbReference type="PANTHER" id="PTHR13497">
    <property type="entry name" value="HISTONE DEACETYLASE COMPLEX SUBUNIT SAP130"/>
    <property type="match status" value="1"/>
</dbReference>
<gene>
    <name evidence="9" type="ORF">HERILL_LOCUS4537</name>
</gene>